<dbReference type="EMBL" id="EQ973784">
    <property type="protein sequence ID" value="EEF48271.1"/>
    <property type="molecule type" value="Genomic_DNA"/>
</dbReference>
<gene>
    <name evidence="1" type="ORF">RCOM_1053100</name>
</gene>
<reference evidence="2" key="1">
    <citation type="journal article" date="2010" name="Nat. Biotechnol.">
        <title>Draft genome sequence of the oilseed species Ricinus communis.</title>
        <authorList>
            <person name="Chan A.P."/>
            <person name="Crabtree J."/>
            <person name="Zhao Q."/>
            <person name="Lorenzi H."/>
            <person name="Orvis J."/>
            <person name="Puiu D."/>
            <person name="Melake-Berhan A."/>
            <person name="Jones K.M."/>
            <person name="Redman J."/>
            <person name="Chen G."/>
            <person name="Cahoon E.B."/>
            <person name="Gedil M."/>
            <person name="Stanke M."/>
            <person name="Haas B.J."/>
            <person name="Wortman J.R."/>
            <person name="Fraser-Liggett C.M."/>
            <person name="Ravel J."/>
            <person name="Rabinowicz P.D."/>
        </authorList>
    </citation>
    <scope>NUCLEOTIDE SEQUENCE [LARGE SCALE GENOMIC DNA]</scope>
    <source>
        <strain evidence="2">cv. Hale</strain>
    </source>
</reference>
<dbReference type="Proteomes" id="UP000008311">
    <property type="component" value="Unassembled WGS sequence"/>
</dbReference>
<protein>
    <submittedName>
        <fullName evidence="1">Uncharacterized protein</fullName>
    </submittedName>
</protein>
<accession>B9RKS3</accession>
<dbReference type="InParanoid" id="B9RKS3"/>
<dbReference type="AlphaFoldDB" id="B9RKS3"/>
<organism evidence="1 2">
    <name type="scientific">Ricinus communis</name>
    <name type="common">Castor bean</name>
    <dbReference type="NCBI Taxonomy" id="3988"/>
    <lineage>
        <taxon>Eukaryota</taxon>
        <taxon>Viridiplantae</taxon>
        <taxon>Streptophyta</taxon>
        <taxon>Embryophyta</taxon>
        <taxon>Tracheophyta</taxon>
        <taxon>Spermatophyta</taxon>
        <taxon>Magnoliopsida</taxon>
        <taxon>eudicotyledons</taxon>
        <taxon>Gunneridae</taxon>
        <taxon>Pentapetalae</taxon>
        <taxon>rosids</taxon>
        <taxon>fabids</taxon>
        <taxon>Malpighiales</taxon>
        <taxon>Euphorbiaceae</taxon>
        <taxon>Acalyphoideae</taxon>
        <taxon>Acalypheae</taxon>
        <taxon>Ricinus</taxon>
    </lineage>
</organism>
<sequence length="54" mass="6186">MQSSSAKLHFIHDRFLTVNYLTPTTDNSRFHQTVRIIKFTNPAVCGLPKLPLET</sequence>
<name>B9RKS3_RICCO</name>
<evidence type="ECO:0000313" key="2">
    <source>
        <dbReference type="Proteomes" id="UP000008311"/>
    </source>
</evidence>
<evidence type="ECO:0000313" key="1">
    <source>
        <dbReference type="EMBL" id="EEF48271.1"/>
    </source>
</evidence>
<proteinExistence type="predicted"/>
<keyword evidence="2" id="KW-1185">Reference proteome</keyword>